<evidence type="ECO:0000313" key="12">
    <source>
        <dbReference type="EMBL" id="PPA73958.1"/>
    </source>
</evidence>
<reference evidence="12 13" key="1">
    <citation type="submission" date="2018-02" db="EMBL/GenBank/DDBJ databases">
        <title>Draft Genome of Achromobacter spanius stain 6.</title>
        <authorList>
            <person name="Gunasekera T.S."/>
            <person name="Radwan O."/>
            <person name="Ruiz O.N."/>
        </authorList>
    </citation>
    <scope>NUCLEOTIDE SEQUENCE [LARGE SCALE GENOMIC DNA]</scope>
    <source>
        <strain evidence="12 13">6</strain>
    </source>
</reference>
<comment type="caution">
    <text evidence="12">The sequence shown here is derived from an EMBL/GenBank/DDBJ whole genome shotgun (WGS) entry which is preliminary data.</text>
</comment>
<dbReference type="GO" id="GO:0005886">
    <property type="term" value="C:plasma membrane"/>
    <property type="evidence" value="ECO:0007669"/>
    <property type="project" value="UniProtKB-SubCell"/>
</dbReference>
<feature type="region of interest" description="Disordered" evidence="10">
    <location>
        <begin position="197"/>
        <end position="220"/>
    </location>
</feature>
<evidence type="ECO:0000313" key="13">
    <source>
        <dbReference type="Proteomes" id="UP000239990"/>
    </source>
</evidence>
<dbReference type="PANTHER" id="PTHR35011:SF4">
    <property type="entry name" value="SLL1102 PROTEIN"/>
    <property type="match status" value="1"/>
</dbReference>
<evidence type="ECO:0000256" key="6">
    <source>
        <dbReference type="ARBA" id="ARBA00022989"/>
    </source>
</evidence>
<evidence type="ECO:0000256" key="2">
    <source>
        <dbReference type="ARBA" id="ARBA00022448"/>
    </source>
</evidence>
<dbReference type="OrthoDB" id="9795655at2"/>
<dbReference type="PANTHER" id="PTHR35011">
    <property type="entry name" value="2,3-DIKETO-L-GULONATE TRAP TRANSPORTER SMALL PERMEASE PROTEIN YIAM"/>
    <property type="match status" value="1"/>
</dbReference>
<organism evidence="12 13">
    <name type="scientific">Achromobacter spanius</name>
    <dbReference type="NCBI Taxonomy" id="217203"/>
    <lineage>
        <taxon>Bacteria</taxon>
        <taxon>Pseudomonadati</taxon>
        <taxon>Pseudomonadota</taxon>
        <taxon>Betaproteobacteria</taxon>
        <taxon>Burkholderiales</taxon>
        <taxon>Alcaligenaceae</taxon>
        <taxon>Achromobacter</taxon>
    </lineage>
</organism>
<protein>
    <recommendedName>
        <fullName evidence="9">TRAP transporter small permease protein</fullName>
    </recommendedName>
</protein>
<dbReference type="EMBL" id="PREU01000012">
    <property type="protein sequence ID" value="PPA73958.1"/>
    <property type="molecule type" value="Genomic_DNA"/>
</dbReference>
<evidence type="ECO:0000256" key="5">
    <source>
        <dbReference type="ARBA" id="ARBA00022692"/>
    </source>
</evidence>
<keyword evidence="3" id="KW-1003">Cell membrane</keyword>
<gene>
    <name evidence="12" type="ORF">C4E15_23410</name>
</gene>
<dbReference type="Pfam" id="PF04290">
    <property type="entry name" value="DctQ"/>
    <property type="match status" value="1"/>
</dbReference>
<evidence type="ECO:0000256" key="3">
    <source>
        <dbReference type="ARBA" id="ARBA00022475"/>
    </source>
</evidence>
<sequence>MNALLALSRLIDAINTVVGRCVTWLTLVVVLVSAGNAVVRKVFQISSNAWLEMQWYLFGAIFLLAAGYTLLRNEHVRVDVLSSRLSRRKQIYIDIFGVIFFLMPACLLITYLSWPVFMDSFVTNEQSSNTGGLVRWPVKLLIPVGFALLVLAGLSHLIKCVGFLMGKCPDPGARATEISAEEALALEIAEEARVREERALAAQGGKPPGGAGDQHGQDGR</sequence>
<comment type="subcellular location">
    <subcellularLocation>
        <location evidence="1 9">Cell inner membrane</location>
        <topology evidence="1 9">Multi-pass membrane protein</topology>
    </subcellularLocation>
</comment>
<feature type="transmembrane region" description="Helical" evidence="9">
    <location>
        <begin position="91"/>
        <end position="114"/>
    </location>
</feature>
<name>A0A2S5GLU7_9BURK</name>
<accession>A0A2S5GLU7</accession>
<dbReference type="InterPro" id="IPR007387">
    <property type="entry name" value="TRAP_DctQ"/>
</dbReference>
<feature type="transmembrane region" description="Helical" evidence="9">
    <location>
        <begin position="55"/>
        <end position="71"/>
    </location>
</feature>
<keyword evidence="5 9" id="KW-0812">Transmembrane</keyword>
<keyword evidence="6 9" id="KW-1133">Transmembrane helix</keyword>
<comment type="similarity">
    <text evidence="8 9">Belongs to the TRAP transporter small permease family.</text>
</comment>
<evidence type="ECO:0000256" key="4">
    <source>
        <dbReference type="ARBA" id="ARBA00022519"/>
    </source>
</evidence>
<dbReference type="GO" id="GO:0022857">
    <property type="term" value="F:transmembrane transporter activity"/>
    <property type="evidence" value="ECO:0007669"/>
    <property type="project" value="UniProtKB-UniRule"/>
</dbReference>
<evidence type="ECO:0000256" key="10">
    <source>
        <dbReference type="SAM" id="MobiDB-lite"/>
    </source>
</evidence>
<evidence type="ECO:0000256" key="9">
    <source>
        <dbReference type="RuleBase" id="RU369079"/>
    </source>
</evidence>
<feature type="domain" description="Tripartite ATP-independent periplasmic transporters DctQ component" evidence="11">
    <location>
        <begin position="30"/>
        <end position="160"/>
    </location>
</feature>
<evidence type="ECO:0000256" key="8">
    <source>
        <dbReference type="ARBA" id="ARBA00038436"/>
    </source>
</evidence>
<keyword evidence="7 9" id="KW-0472">Membrane</keyword>
<comment type="function">
    <text evidence="9">Part of the tripartite ATP-independent periplasmic (TRAP) transport system.</text>
</comment>
<evidence type="ECO:0000259" key="11">
    <source>
        <dbReference type="Pfam" id="PF04290"/>
    </source>
</evidence>
<dbReference type="Proteomes" id="UP000239990">
    <property type="component" value="Unassembled WGS sequence"/>
</dbReference>
<dbReference type="AlphaFoldDB" id="A0A2S5GLU7"/>
<proteinExistence type="inferred from homology"/>
<comment type="subunit">
    <text evidence="9">The complex comprises the extracytoplasmic solute receptor protein and the two transmembrane proteins.</text>
</comment>
<evidence type="ECO:0000256" key="1">
    <source>
        <dbReference type="ARBA" id="ARBA00004429"/>
    </source>
</evidence>
<keyword evidence="2 9" id="KW-0813">Transport</keyword>
<feature type="transmembrane region" description="Helical" evidence="9">
    <location>
        <begin position="21"/>
        <end position="43"/>
    </location>
</feature>
<evidence type="ECO:0000256" key="7">
    <source>
        <dbReference type="ARBA" id="ARBA00023136"/>
    </source>
</evidence>
<keyword evidence="4 9" id="KW-0997">Cell inner membrane</keyword>
<dbReference type="RefSeq" id="WP_104145092.1">
    <property type="nucleotide sequence ID" value="NZ_PREU01000012.1"/>
</dbReference>
<feature type="transmembrane region" description="Helical" evidence="9">
    <location>
        <begin position="134"/>
        <end position="157"/>
    </location>
</feature>
<dbReference type="InterPro" id="IPR055348">
    <property type="entry name" value="DctQ"/>
</dbReference>